<dbReference type="Gene3D" id="3.30.710.10">
    <property type="entry name" value="Potassium Channel Kv1.1, Chain A"/>
    <property type="match status" value="1"/>
</dbReference>
<dbReference type="SUPFAM" id="SSF140860">
    <property type="entry name" value="Pseudo ankyrin repeat-like"/>
    <property type="match status" value="1"/>
</dbReference>
<dbReference type="InterPro" id="IPR011333">
    <property type="entry name" value="SKP1/BTB/POZ_sf"/>
</dbReference>
<evidence type="ECO:0000313" key="2">
    <source>
        <dbReference type="EMBL" id="OJJ00850.1"/>
    </source>
</evidence>
<gene>
    <name evidence="2" type="ORF">ASPVEDRAFT_149754</name>
</gene>
<dbReference type="GeneID" id="63723724"/>
<dbReference type="OrthoDB" id="45365at2759"/>
<protein>
    <recommendedName>
        <fullName evidence="1">BTB domain-containing protein</fullName>
    </recommendedName>
</protein>
<dbReference type="EMBL" id="KV878127">
    <property type="protein sequence ID" value="OJJ00850.1"/>
    <property type="molecule type" value="Genomic_DNA"/>
</dbReference>
<dbReference type="AlphaFoldDB" id="A0A1L9PH49"/>
<dbReference type="CDD" id="cd18186">
    <property type="entry name" value="BTB_POZ_ZBTB_KLHL-like"/>
    <property type="match status" value="1"/>
</dbReference>
<evidence type="ECO:0000313" key="3">
    <source>
        <dbReference type="Proteomes" id="UP000184073"/>
    </source>
</evidence>
<feature type="domain" description="BTB" evidence="1">
    <location>
        <begin position="287"/>
        <end position="344"/>
    </location>
</feature>
<dbReference type="SMART" id="SM00225">
    <property type="entry name" value="BTB"/>
    <property type="match status" value="1"/>
</dbReference>
<reference evidence="3" key="1">
    <citation type="journal article" date="2017" name="Genome Biol.">
        <title>Comparative genomics reveals high biological diversity and specific adaptations in the industrially and medically important fungal genus Aspergillus.</title>
        <authorList>
            <person name="de Vries R.P."/>
            <person name="Riley R."/>
            <person name="Wiebenga A."/>
            <person name="Aguilar-Osorio G."/>
            <person name="Amillis S."/>
            <person name="Uchima C.A."/>
            <person name="Anderluh G."/>
            <person name="Asadollahi M."/>
            <person name="Askin M."/>
            <person name="Barry K."/>
            <person name="Battaglia E."/>
            <person name="Bayram O."/>
            <person name="Benocci T."/>
            <person name="Braus-Stromeyer S.A."/>
            <person name="Caldana C."/>
            <person name="Canovas D."/>
            <person name="Cerqueira G.C."/>
            <person name="Chen F."/>
            <person name="Chen W."/>
            <person name="Choi C."/>
            <person name="Clum A."/>
            <person name="Dos Santos R.A."/>
            <person name="Damasio A.R."/>
            <person name="Diallinas G."/>
            <person name="Emri T."/>
            <person name="Fekete E."/>
            <person name="Flipphi M."/>
            <person name="Freyberg S."/>
            <person name="Gallo A."/>
            <person name="Gournas C."/>
            <person name="Habgood R."/>
            <person name="Hainaut M."/>
            <person name="Harispe M.L."/>
            <person name="Henrissat B."/>
            <person name="Hilden K.S."/>
            <person name="Hope R."/>
            <person name="Hossain A."/>
            <person name="Karabika E."/>
            <person name="Karaffa L."/>
            <person name="Karanyi Z."/>
            <person name="Krasevec N."/>
            <person name="Kuo A."/>
            <person name="Kusch H."/>
            <person name="LaButti K."/>
            <person name="Lagendijk E.L."/>
            <person name="Lapidus A."/>
            <person name="Levasseur A."/>
            <person name="Lindquist E."/>
            <person name="Lipzen A."/>
            <person name="Logrieco A.F."/>
            <person name="MacCabe A."/>
            <person name="Maekelae M.R."/>
            <person name="Malavazi I."/>
            <person name="Melin P."/>
            <person name="Meyer V."/>
            <person name="Mielnichuk N."/>
            <person name="Miskei M."/>
            <person name="Molnar A.P."/>
            <person name="Mule G."/>
            <person name="Ngan C.Y."/>
            <person name="Orejas M."/>
            <person name="Orosz E."/>
            <person name="Ouedraogo J.P."/>
            <person name="Overkamp K.M."/>
            <person name="Park H.-S."/>
            <person name="Perrone G."/>
            <person name="Piumi F."/>
            <person name="Punt P.J."/>
            <person name="Ram A.F."/>
            <person name="Ramon A."/>
            <person name="Rauscher S."/>
            <person name="Record E."/>
            <person name="Riano-Pachon D.M."/>
            <person name="Robert V."/>
            <person name="Roehrig J."/>
            <person name="Ruller R."/>
            <person name="Salamov A."/>
            <person name="Salih N.S."/>
            <person name="Samson R.A."/>
            <person name="Sandor E."/>
            <person name="Sanguinetti M."/>
            <person name="Schuetze T."/>
            <person name="Sepcic K."/>
            <person name="Shelest E."/>
            <person name="Sherlock G."/>
            <person name="Sophianopoulou V."/>
            <person name="Squina F.M."/>
            <person name="Sun H."/>
            <person name="Susca A."/>
            <person name="Todd R.B."/>
            <person name="Tsang A."/>
            <person name="Unkles S.E."/>
            <person name="van de Wiele N."/>
            <person name="van Rossen-Uffink D."/>
            <person name="Oliveira J.V."/>
            <person name="Vesth T.C."/>
            <person name="Visser J."/>
            <person name="Yu J.-H."/>
            <person name="Zhou M."/>
            <person name="Andersen M.R."/>
            <person name="Archer D.B."/>
            <person name="Baker S.E."/>
            <person name="Benoit I."/>
            <person name="Brakhage A.A."/>
            <person name="Braus G.H."/>
            <person name="Fischer R."/>
            <person name="Frisvad J.C."/>
            <person name="Goldman G.H."/>
            <person name="Houbraken J."/>
            <person name="Oakley B."/>
            <person name="Pocsi I."/>
            <person name="Scazzocchio C."/>
            <person name="Seiboth B."/>
            <person name="vanKuyk P.A."/>
            <person name="Wortman J."/>
            <person name="Dyer P.S."/>
            <person name="Grigoriev I.V."/>
        </authorList>
    </citation>
    <scope>NUCLEOTIDE SEQUENCE [LARGE SCALE GENOMIC DNA]</scope>
    <source>
        <strain evidence="3">CBS 583.65</strain>
    </source>
</reference>
<dbReference type="Pfam" id="PF00651">
    <property type="entry name" value="BTB"/>
    <property type="match status" value="1"/>
</dbReference>
<name>A0A1L9PH49_ASPVE</name>
<accession>A0A1L9PH49</accession>
<sequence length="424" mass="48905">MASRAAFEVNMLAQGLQKVHISNIQARYHEEETRRHQIQSRKEDVESEVPLPRGVLHDFKLEAPNGFDRSEEVRMVLTFCENLCIAIKERQRTVEWGIMEKVVELRSAVHRRIILNVALEAAAEDDDLVLAAWILQNEWNTILDFLEKPFYAAAVAGNVEVVRCLMDRLMRDDEMDRKINAAVLGIRDTHPDAEDHLWMYRVSVIVRALDVAIDKGFDEVVNLLMPLFQHVIRDETGWPVLQSFREVTIGRYIEFSRNQCMHLISEQRMPRILRDSIRCRLEHSEPFDIVVEASGKEFPVHRDILVFWSGLFAACYLNGFARAPLGEYVAADTMQRVYNFMYSGIYDDCESADREKVLNDLLQVATYMMIPKLADKVKDLLNIGLDLRDEEDDIEGLCRGLAFSVMNDEDEVDGLCRGLSYSRM</sequence>
<dbReference type="Proteomes" id="UP000184073">
    <property type="component" value="Unassembled WGS sequence"/>
</dbReference>
<evidence type="ECO:0000259" key="1">
    <source>
        <dbReference type="PROSITE" id="PS50097"/>
    </source>
</evidence>
<dbReference type="PROSITE" id="PS50097">
    <property type="entry name" value="BTB"/>
    <property type="match status" value="1"/>
</dbReference>
<dbReference type="SUPFAM" id="SSF54695">
    <property type="entry name" value="POZ domain"/>
    <property type="match status" value="1"/>
</dbReference>
<organism evidence="2 3">
    <name type="scientific">Aspergillus versicolor CBS 583.65</name>
    <dbReference type="NCBI Taxonomy" id="1036611"/>
    <lineage>
        <taxon>Eukaryota</taxon>
        <taxon>Fungi</taxon>
        <taxon>Dikarya</taxon>
        <taxon>Ascomycota</taxon>
        <taxon>Pezizomycotina</taxon>
        <taxon>Eurotiomycetes</taxon>
        <taxon>Eurotiomycetidae</taxon>
        <taxon>Eurotiales</taxon>
        <taxon>Aspergillaceae</taxon>
        <taxon>Aspergillus</taxon>
        <taxon>Aspergillus subgen. Nidulantes</taxon>
    </lineage>
</organism>
<proteinExistence type="predicted"/>
<dbReference type="RefSeq" id="XP_040666612.1">
    <property type="nucleotide sequence ID" value="XM_040808213.1"/>
</dbReference>
<dbReference type="VEuPathDB" id="FungiDB:ASPVEDRAFT_149754"/>
<dbReference type="InterPro" id="IPR000210">
    <property type="entry name" value="BTB/POZ_dom"/>
</dbReference>
<keyword evidence="3" id="KW-1185">Reference proteome</keyword>